<feature type="region of interest" description="Disordered" evidence="1">
    <location>
        <begin position="39"/>
        <end position="103"/>
    </location>
</feature>
<dbReference type="Proteomes" id="UP000026915">
    <property type="component" value="Chromosome 1"/>
</dbReference>
<feature type="compositionally biased region" description="Polar residues" evidence="1">
    <location>
        <begin position="58"/>
        <end position="77"/>
    </location>
</feature>
<dbReference type="HOGENOM" id="CLU_1551641_0_0_1"/>
<proteinExistence type="predicted"/>
<accession>A0A061DMJ1</accession>
<gene>
    <name evidence="2" type="ORF">TCM_003123</name>
</gene>
<dbReference type="EMBL" id="CM001879">
    <property type="protein sequence ID" value="EOX94039.1"/>
    <property type="molecule type" value="Genomic_DNA"/>
</dbReference>
<evidence type="ECO:0000313" key="2">
    <source>
        <dbReference type="EMBL" id="EOX94039.1"/>
    </source>
</evidence>
<feature type="non-terminal residue" evidence="2">
    <location>
        <position position="1"/>
    </location>
</feature>
<evidence type="ECO:0000256" key="1">
    <source>
        <dbReference type="SAM" id="MobiDB-lite"/>
    </source>
</evidence>
<dbReference type="AlphaFoldDB" id="A0A061DMJ1"/>
<keyword evidence="3" id="KW-1185">Reference proteome</keyword>
<sequence>DASSQLRHSQWEVLHGSVKFATKLNPSTSAPLVLFLKTPCTKPKSTEEKSGTPCVKSESANDAETTSVKLDSSNDAGTPSLKPESTKERSTASPRFQVEKKLEVDDPSEMLQILQLQAIASSSEVREALKDEHLQKLISDIDSSPDAMNELDKAMGVDVFRIFSDKILSAINP</sequence>
<dbReference type="Gramene" id="EOX94039">
    <property type="protein sequence ID" value="EOX94039"/>
    <property type="gene ID" value="TCM_003123"/>
</dbReference>
<organism evidence="2 3">
    <name type="scientific">Theobroma cacao</name>
    <name type="common">Cacao</name>
    <name type="synonym">Cocoa</name>
    <dbReference type="NCBI Taxonomy" id="3641"/>
    <lineage>
        <taxon>Eukaryota</taxon>
        <taxon>Viridiplantae</taxon>
        <taxon>Streptophyta</taxon>
        <taxon>Embryophyta</taxon>
        <taxon>Tracheophyta</taxon>
        <taxon>Spermatophyta</taxon>
        <taxon>Magnoliopsida</taxon>
        <taxon>eudicotyledons</taxon>
        <taxon>Gunneridae</taxon>
        <taxon>Pentapetalae</taxon>
        <taxon>rosids</taxon>
        <taxon>malvids</taxon>
        <taxon>Malvales</taxon>
        <taxon>Malvaceae</taxon>
        <taxon>Byttnerioideae</taxon>
        <taxon>Theobroma</taxon>
    </lineage>
</organism>
<evidence type="ECO:0000313" key="3">
    <source>
        <dbReference type="Proteomes" id="UP000026915"/>
    </source>
</evidence>
<name>A0A061DMJ1_THECC</name>
<reference evidence="2 3" key="1">
    <citation type="journal article" date="2013" name="Genome Biol.">
        <title>The genome sequence of the most widely cultivated cacao type and its use to identify candidate genes regulating pod color.</title>
        <authorList>
            <person name="Motamayor J.C."/>
            <person name="Mockaitis K."/>
            <person name="Schmutz J."/>
            <person name="Haiminen N."/>
            <person name="Iii D.L."/>
            <person name="Cornejo O."/>
            <person name="Findley S.D."/>
            <person name="Zheng P."/>
            <person name="Utro F."/>
            <person name="Royaert S."/>
            <person name="Saski C."/>
            <person name="Jenkins J."/>
            <person name="Podicheti R."/>
            <person name="Zhao M."/>
            <person name="Scheffler B.E."/>
            <person name="Stack J.C."/>
            <person name="Feltus F.A."/>
            <person name="Mustiga G.M."/>
            <person name="Amores F."/>
            <person name="Phillips W."/>
            <person name="Marelli J.P."/>
            <person name="May G.D."/>
            <person name="Shapiro H."/>
            <person name="Ma J."/>
            <person name="Bustamante C.D."/>
            <person name="Schnell R.J."/>
            <person name="Main D."/>
            <person name="Gilbert D."/>
            <person name="Parida L."/>
            <person name="Kuhn D.N."/>
        </authorList>
    </citation>
    <scope>NUCLEOTIDE SEQUENCE [LARGE SCALE GENOMIC DNA]</scope>
    <source>
        <strain evidence="3">cv. Matina 1-6</strain>
    </source>
</reference>
<protein>
    <submittedName>
        <fullName evidence="2">HIT-type Zinc finger family protein, putative isoform 4</fullName>
    </submittedName>
</protein>